<geneLocation type="mitochondrion" evidence="1"/>
<organism evidence="1">
    <name type="scientific">Amanita brunnescens</name>
    <name type="common">Brown star-footed amanita</name>
    <dbReference type="NCBI Taxonomy" id="87326"/>
    <lineage>
        <taxon>Eukaryota</taxon>
        <taxon>Fungi</taxon>
        <taxon>Dikarya</taxon>
        <taxon>Basidiomycota</taxon>
        <taxon>Agaricomycotina</taxon>
        <taxon>Agaricomycetes</taxon>
        <taxon>Agaricomycetidae</taxon>
        <taxon>Agaricales</taxon>
        <taxon>Pluteineae</taxon>
        <taxon>Amanitaceae</taxon>
        <taxon>Amanita</taxon>
    </lineage>
</organism>
<dbReference type="EMBL" id="MK993557">
    <property type="protein sequence ID" value="QFZ98576.1"/>
    <property type="molecule type" value="Genomic_DNA"/>
</dbReference>
<gene>
    <name evidence="1" type="primary">orf170</name>
</gene>
<evidence type="ECO:0000313" key="1">
    <source>
        <dbReference type="EMBL" id="QFZ98576.1"/>
    </source>
</evidence>
<name>A0A5Q0N224_AMABU</name>
<sequence>MMLKKPIIKFWEDITIGYKNIIRNNPDLKDFVSDNYDNLLEEINSSVNPALLRDSSSEETFSIETDKIFKSGLKNLFSSKTYFIEGSSKDNIITDDRNKSPELKIYFFTIWISPFKFLIEWFNFRFWSRNITTRFLIRIYNIIDFNKKIFLLIYFLVELRNLNQFLHYKK</sequence>
<dbReference type="RefSeq" id="YP_009710627.1">
    <property type="nucleotide sequence ID" value="NC_045197.1"/>
</dbReference>
<keyword evidence="1" id="KW-0496">Mitochondrion</keyword>
<proteinExistence type="predicted"/>
<reference evidence="1" key="1">
    <citation type="journal article" name="Front. Microbiol.">
        <title>Comparative Mitogenome Analysis Reveals Mitochondrial Genome Differentiation in Ectomycorrhizal and Asymbiotic Amanita Species.</title>
        <authorList>
            <person name="Li Q."/>
            <person name="He X."/>
            <person name="Ren Y."/>
            <person name="Xiong C."/>
            <person name="Jin X."/>
            <person name="Peng L."/>
            <person name="Huang W."/>
        </authorList>
    </citation>
    <scope>NUCLEOTIDE SEQUENCE</scope>
</reference>
<dbReference type="GeneID" id="42437719"/>
<dbReference type="AlphaFoldDB" id="A0A5Q0N224"/>
<accession>A0A5Q0N224</accession>
<protein>
    <submittedName>
        <fullName evidence="1">Uncharacterized protein</fullName>
    </submittedName>
</protein>